<evidence type="ECO:0000313" key="6">
    <source>
        <dbReference type="EMBL" id="SEL68154.1"/>
    </source>
</evidence>
<proteinExistence type="inferred from homology"/>
<dbReference type="Proteomes" id="UP000182719">
    <property type="component" value="Unassembled WGS sequence"/>
</dbReference>
<dbReference type="OrthoDB" id="9813037at2"/>
<evidence type="ECO:0000256" key="4">
    <source>
        <dbReference type="SAM" id="SignalP"/>
    </source>
</evidence>
<comment type="similarity">
    <text evidence="2">Belongs to the bacterial solute-binding protein 2 family.</text>
</comment>
<gene>
    <name evidence="6" type="ORF">SAMN05444354_107335</name>
</gene>
<sequence length="334" mass="36735">MPFLRWLCILAWIPALVACSDSQRPMVPEVVASVSPQARGEPGTAPNARKIALVMKTLTNPFFIEMEKGARRAQKELGVELLVKTASQETSIEQQIQIIEDLIRMKFDAIVIAPGDSLRLVPVLKTAQEAGLQIINIDNRLDAEAMKGLGMAPIPFISVDNEKASYESAAFIARQVHKPAKAAILEGIRSADNARQRKLGAERAFKENPLIQVVARETANWKIDEGRDVAKRIFSAHPDIRLLFCANDMMALGALQYLQESGHDGVLVAAYDALDEAKRAIRAGRLQVTVNQQAAEQGYQGILLAHRALQGEKVPEVVLVEARLVTLEHLESLK</sequence>
<evidence type="ECO:0000313" key="7">
    <source>
        <dbReference type="Proteomes" id="UP000182719"/>
    </source>
</evidence>
<feature type="chain" id="PRO_5010267561" evidence="4">
    <location>
        <begin position="18"/>
        <end position="334"/>
    </location>
</feature>
<dbReference type="PANTHER" id="PTHR46847">
    <property type="entry name" value="D-ALLOSE-BINDING PERIPLASMIC PROTEIN-RELATED"/>
    <property type="match status" value="1"/>
</dbReference>
<dbReference type="Gene3D" id="3.40.50.2300">
    <property type="match status" value="2"/>
</dbReference>
<keyword evidence="7" id="KW-1185">Reference proteome</keyword>
<feature type="domain" description="Periplasmic binding protein" evidence="5">
    <location>
        <begin position="51"/>
        <end position="313"/>
    </location>
</feature>
<dbReference type="SUPFAM" id="SSF53822">
    <property type="entry name" value="Periplasmic binding protein-like I"/>
    <property type="match status" value="1"/>
</dbReference>
<evidence type="ECO:0000256" key="3">
    <source>
        <dbReference type="ARBA" id="ARBA00022729"/>
    </source>
</evidence>
<dbReference type="InterPro" id="IPR028082">
    <property type="entry name" value="Peripla_BP_I"/>
</dbReference>
<dbReference type="GO" id="GO:0030246">
    <property type="term" value="F:carbohydrate binding"/>
    <property type="evidence" value="ECO:0007669"/>
    <property type="project" value="UniProtKB-ARBA"/>
</dbReference>
<evidence type="ECO:0000256" key="1">
    <source>
        <dbReference type="ARBA" id="ARBA00004196"/>
    </source>
</evidence>
<dbReference type="AlphaFoldDB" id="A0A1H7S8T2"/>
<dbReference type="InterPro" id="IPR025997">
    <property type="entry name" value="SBP_2_dom"/>
</dbReference>
<dbReference type="PROSITE" id="PS51257">
    <property type="entry name" value="PROKAR_LIPOPROTEIN"/>
    <property type="match status" value="1"/>
</dbReference>
<dbReference type="EMBL" id="FOAP01000007">
    <property type="protein sequence ID" value="SEL68154.1"/>
    <property type="molecule type" value="Genomic_DNA"/>
</dbReference>
<protein>
    <submittedName>
        <fullName evidence="6">Monosaccharide ABC transporter substrate-binding protein, CUT2 family</fullName>
    </submittedName>
</protein>
<dbReference type="GO" id="GO:0030313">
    <property type="term" value="C:cell envelope"/>
    <property type="evidence" value="ECO:0007669"/>
    <property type="project" value="UniProtKB-SubCell"/>
</dbReference>
<dbReference type="RefSeq" id="WP_075007349.1">
    <property type="nucleotide sequence ID" value="NZ_FOAP01000007.1"/>
</dbReference>
<dbReference type="Pfam" id="PF13407">
    <property type="entry name" value="Peripla_BP_4"/>
    <property type="match status" value="1"/>
</dbReference>
<accession>A0A1H7S8T2</accession>
<comment type="subcellular location">
    <subcellularLocation>
        <location evidence="1">Cell envelope</location>
    </subcellularLocation>
</comment>
<dbReference type="PANTHER" id="PTHR46847:SF1">
    <property type="entry name" value="D-ALLOSE-BINDING PERIPLASMIC PROTEIN-RELATED"/>
    <property type="match status" value="1"/>
</dbReference>
<evidence type="ECO:0000259" key="5">
    <source>
        <dbReference type="Pfam" id="PF13407"/>
    </source>
</evidence>
<organism evidence="6 7">
    <name type="scientific">Stigmatella aurantiaca</name>
    <dbReference type="NCBI Taxonomy" id="41"/>
    <lineage>
        <taxon>Bacteria</taxon>
        <taxon>Pseudomonadati</taxon>
        <taxon>Myxococcota</taxon>
        <taxon>Myxococcia</taxon>
        <taxon>Myxococcales</taxon>
        <taxon>Cystobacterineae</taxon>
        <taxon>Archangiaceae</taxon>
        <taxon>Stigmatella</taxon>
    </lineage>
</organism>
<reference evidence="7" key="1">
    <citation type="submission" date="2016-10" db="EMBL/GenBank/DDBJ databases">
        <authorList>
            <person name="Varghese N."/>
            <person name="Submissions S."/>
        </authorList>
    </citation>
    <scope>NUCLEOTIDE SEQUENCE [LARGE SCALE GENOMIC DNA]</scope>
    <source>
        <strain evidence="7">DSM 17044</strain>
    </source>
</reference>
<evidence type="ECO:0000256" key="2">
    <source>
        <dbReference type="ARBA" id="ARBA00007639"/>
    </source>
</evidence>
<feature type="signal peptide" evidence="4">
    <location>
        <begin position="1"/>
        <end position="17"/>
    </location>
</feature>
<dbReference type="CDD" id="cd19970">
    <property type="entry name" value="PBP1_ABC_sugar_binding-like"/>
    <property type="match status" value="1"/>
</dbReference>
<name>A0A1H7S8T2_STIAU</name>
<keyword evidence="3 4" id="KW-0732">Signal</keyword>